<keyword evidence="4" id="KW-0410">Iron transport</keyword>
<keyword evidence="17" id="KW-1185">Reference proteome</keyword>
<feature type="signal peptide" evidence="13">
    <location>
        <begin position="1"/>
        <end position="25"/>
    </location>
</feature>
<evidence type="ECO:0000256" key="8">
    <source>
        <dbReference type="ARBA" id="ARBA00023077"/>
    </source>
</evidence>
<keyword evidence="9 11" id="KW-0472">Membrane</keyword>
<evidence type="ECO:0000256" key="2">
    <source>
        <dbReference type="ARBA" id="ARBA00022448"/>
    </source>
</evidence>
<protein>
    <submittedName>
        <fullName evidence="16">TonB-dependent receptor</fullName>
    </submittedName>
</protein>
<evidence type="ECO:0000256" key="7">
    <source>
        <dbReference type="ARBA" id="ARBA00023065"/>
    </source>
</evidence>
<comment type="caution">
    <text evidence="16">The sequence shown here is derived from an EMBL/GenBank/DDBJ whole genome shotgun (WGS) entry which is preliminary data.</text>
</comment>
<comment type="similarity">
    <text evidence="11 12">Belongs to the TonB-dependent receptor family.</text>
</comment>
<dbReference type="Proteomes" id="UP000759103">
    <property type="component" value="Unassembled WGS sequence"/>
</dbReference>
<dbReference type="Pfam" id="PF07715">
    <property type="entry name" value="Plug"/>
    <property type="match status" value="1"/>
</dbReference>
<proteinExistence type="inferred from homology"/>
<evidence type="ECO:0000313" key="16">
    <source>
        <dbReference type="EMBL" id="MBW6531143.1"/>
    </source>
</evidence>
<dbReference type="InterPro" id="IPR039426">
    <property type="entry name" value="TonB-dep_rcpt-like"/>
</dbReference>
<evidence type="ECO:0000256" key="11">
    <source>
        <dbReference type="PROSITE-ProRule" id="PRU01360"/>
    </source>
</evidence>
<keyword evidence="16" id="KW-0675">Receptor</keyword>
<keyword evidence="10 11" id="KW-0998">Cell outer membrane</keyword>
<evidence type="ECO:0000259" key="15">
    <source>
        <dbReference type="Pfam" id="PF07715"/>
    </source>
</evidence>
<keyword evidence="6" id="KW-0408">Iron</keyword>
<feature type="chain" id="PRO_5047095001" evidence="13">
    <location>
        <begin position="26"/>
        <end position="771"/>
    </location>
</feature>
<dbReference type="Gene3D" id="2.40.170.20">
    <property type="entry name" value="TonB-dependent receptor, beta-barrel domain"/>
    <property type="match status" value="1"/>
</dbReference>
<evidence type="ECO:0000256" key="6">
    <source>
        <dbReference type="ARBA" id="ARBA00023004"/>
    </source>
</evidence>
<keyword evidence="3 11" id="KW-1134">Transmembrane beta strand</keyword>
<accession>A0ABS7BNL8</accession>
<evidence type="ECO:0000256" key="5">
    <source>
        <dbReference type="ARBA" id="ARBA00022692"/>
    </source>
</evidence>
<keyword evidence="7" id="KW-0406">Ion transport</keyword>
<evidence type="ECO:0000256" key="13">
    <source>
        <dbReference type="SAM" id="SignalP"/>
    </source>
</evidence>
<dbReference type="InterPro" id="IPR000531">
    <property type="entry name" value="Beta-barrel_TonB"/>
</dbReference>
<dbReference type="SUPFAM" id="SSF56935">
    <property type="entry name" value="Porins"/>
    <property type="match status" value="1"/>
</dbReference>
<evidence type="ECO:0000256" key="4">
    <source>
        <dbReference type="ARBA" id="ARBA00022496"/>
    </source>
</evidence>
<evidence type="ECO:0000259" key="14">
    <source>
        <dbReference type="Pfam" id="PF00593"/>
    </source>
</evidence>
<feature type="domain" description="TonB-dependent receptor plug" evidence="15">
    <location>
        <begin position="56"/>
        <end position="166"/>
    </location>
</feature>
<evidence type="ECO:0000256" key="12">
    <source>
        <dbReference type="RuleBase" id="RU003357"/>
    </source>
</evidence>
<evidence type="ECO:0000256" key="1">
    <source>
        <dbReference type="ARBA" id="ARBA00004571"/>
    </source>
</evidence>
<evidence type="ECO:0000313" key="17">
    <source>
        <dbReference type="Proteomes" id="UP000759103"/>
    </source>
</evidence>
<dbReference type="InterPro" id="IPR012910">
    <property type="entry name" value="Plug_dom"/>
</dbReference>
<sequence length="771" mass="83538">MRSPKSILLATAAIGLAALTQPALAQDVPATAPAANAADDGLGEVVVTAERRSENIQRVPVSVAVVDGDSLRTFQAGGEDALALAGRVPGLYAETTTGRIFPRFYIRGLGNIDFYLGASQPVSIIQDDIVLEHVVLKSNPVYDVANVEVLRGPQGSLFGRNTTAGIIKFDTIRPGQTWSSRFNASYGSYNTVTFDGGVGGPIVQDKIAIRLSGLYQHRDNWVDNSFTGTGADGTRGGRDQLGGFDERDARLQLLFTPTEDLSVNVSGHVRSYEGTSTIFHRGALLRGQNNINREPRDRVALDEADGNPQAYKTYGGSVNAAWDFGAATLTSITGYETTSGYSRGDTDGGAAVNFGGVGFGQSEGRVRDLDQWTQELRLASNGDGAFKWQFGGFYFDSRDVTDFYQRGFFLRPGTTGYNPNNWVRLHNVNTSWAVFGQASYRLADRLTLTAGARYTEDDKRTELVRSGRNAAGTTETFPASAPRSVKLSGKEPSWDVSALYELDDATSVYARVARGFRGPTIQGRSAVFNTPFTTADSETIMSYEAGVKSRPTSNLRLNATAFTYRVKDIQLNGNDADGNGVLFNADHADAYGVEAELEWRPIRNITFSLGGSAIHTEIKDKQVYAQVCAFGGVVTCTVQDPTITRTIFGQPAVLAQIDGNPLPNAPRWQLDAAVRYDIPLTNEGNLFVSSDLNVQGYTNLVLYKTREFYADGNLELGLKVGYTTADGKYEIAAFARNITDEKNLKGVIENYNAAVFNEPRVVGISLAGRFN</sequence>
<dbReference type="PANTHER" id="PTHR32552:SF81">
    <property type="entry name" value="TONB-DEPENDENT OUTER MEMBRANE RECEPTOR"/>
    <property type="match status" value="1"/>
</dbReference>
<gene>
    <name evidence="16" type="ORF">KZ820_10385</name>
</gene>
<feature type="domain" description="TonB-dependent receptor-like beta-barrel" evidence="14">
    <location>
        <begin position="278"/>
        <end position="727"/>
    </location>
</feature>
<keyword evidence="5 11" id="KW-0812">Transmembrane</keyword>
<dbReference type="EMBL" id="JAHXZN010000002">
    <property type="protein sequence ID" value="MBW6531143.1"/>
    <property type="molecule type" value="Genomic_DNA"/>
</dbReference>
<evidence type="ECO:0000256" key="9">
    <source>
        <dbReference type="ARBA" id="ARBA00023136"/>
    </source>
</evidence>
<dbReference type="Pfam" id="PF00593">
    <property type="entry name" value="TonB_dep_Rec_b-barrel"/>
    <property type="match status" value="1"/>
</dbReference>
<keyword evidence="13" id="KW-0732">Signal</keyword>
<dbReference type="InterPro" id="IPR036942">
    <property type="entry name" value="Beta-barrel_TonB_sf"/>
</dbReference>
<dbReference type="PROSITE" id="PS52016">
    <property type="entry name" value="TONB_DEPENDENT_REC_3"/>
    <property type="match status" value="1"/>
</dbReference>
<evidence type="ECO:0000256" key="10">
    <source>
        <dbReference type="ARBA" id="ARBA00023237"/>
    </source>
</evidence>
<dbReference type="PANTHER" id="PTHR32552">
    <property type="entry name" value="FERRICHROME IRON RECEPTOR-RELATED"/>
    <property type="match status" value="1"/>
</dbReference>
<comment type="subcellular location">
    <subcellularLocation>
        <location evidence="1 11">Cell outer membrane</location>
        <topology evidence="1 11">Multi-pass membrane protein</topology>
    </subcellularLocation>
</comment>
<keyword evidence="2 11" id="KW-0813">Transport</keyword>
<reference evidence="16 17" key="1">
    <citation type="submission" date="2021-07" db="EMBL/GenBank/DDBJ databases">
        <title>Sphingomonas sp.</title>
        <authorList>
            <person name="Feng G."/>
            <person name="Li J."/>
            <person name="Pan M."/>
        </authorList>
    </citation>
    <scope>NUCLEOTIDE SEQUENCE [LARGE SCALE GENOMIC DNA]</scope>
    <source>
        <strain evidence="16 17">RRHST34</strain>
    </source>
</reference>
<evidence type="ECO:0000256" key="3">
    <source>
        <dbReference type="ARBA" id="ARBA00022452"/>
    </source>
</evidence>
<organism evidence="16 17">
    <name type="scientific">Sphingomonas citri</name>
    <dbReference type="NCBI Taxonomy" id="2862499"/>
    <lineage>
        <taxon>Bacteria</taxon>
        <taxon>Pseudomonadati</taxon>
        <taxon>Pseudomonadota</taxon>
        <taxon>Alphaproteobacteria</taxon>
        <taxon>Sphingomonadales</taxon>
        <taxon>Sphingomonadaceae</taxon>
        <taxon>Sphingomonas</taxon>
    </lineage>
</organism>
<keyword evidence="8 12" id="KW-0798">TonB box</keyword>
<name>A0ABS7BNL8_9SPHN</name>
<dbReference type="RefSeq" id="WP_219748523.1">
    <property type="nucleotide sequence ID" value="NZ_JAHXZN010000002.1"/>
</dbReference>